<evidence type="ECO:0000313" key="2">
    <source>
        <dbReference type="Proteomes" id="UP000016568"/>
    </source>
</evidence>
<organism evidence="1 2">
    <name type="scientific">Caenibius tardaugens NBRC 16725</name>
    <dbReference type="NCBI Taxonomy" id="1219035"/>
    <lineage>
        <taxon>Bacteria</taxon>
        <taxon>Pseudomonadati</taxon>
        <taxon>Pseudomonadota</taxon>
        <taxon>Alphaproteobacteria</taxon>
        <taxon>Sphingomonadales</taxon>
        <taxon>Erythrobacteraceae</taxon>
        <taxon>Caenibius</taxon>
    </lineage>
</organism>
<dbReference type="Pfam" id="PF03928">
    <property type="entry name" value="HbpS-like"/>
    <property type="match status" value="1"/>
</dbReference>
<comment type="caution">
    <text evidence="1">The sequence shown here is derived from an EMBL/GenBank/DDBJ whole genome shotgun (WGS) entry which is preliminary data.</text>
</comment>
<dbReference type="eggNOG" id="COG3193">
    <property type="taxonomic scope" value="Bacteria"/>
</dbReference>
<reference evidence="1 2" key="1">
    <citation type="submission" date="2013-09" db="EMBL/GenBank/DDBJ databases">
        <title>Whole genome shotgun sequence of Novosphingobium tardaugens NBRC 16725.</title>
        <authorList>
            <person name="Isaki S."/>
            <person name="Hosoyama A."/>
            <person name="Tsuchikane K."/>
            <person name="Katsumata H."/>
            <person name="Ando Y."/>
            <person name="Yamazaki S."/>
            <person name="Fujita N."/>
        </authorList>
    </citation>
    <scope>NUCLEOTIDE SEQUENCE [LARGE SCALE GENOMIC DNA]</scope>
    <source>
        <strain evidence="1 2">NBRC 16725</strain>
    </source>
</reference>
<dbReference type="AlphaFoldDB" id="U2YPS0"/>
<dbReference type="InterPro" id="IPR038084">
    <property type="entry name" value="PduO/GlcC-like_sf"/>
</dbReference>
<accession>U2YPS0</accession>
<dbReference type="EMBL" id="BASZ01000013">
    <property type="protein sequence ID" value="GAD50920.1"/>
    <property type="molecule type" value="Genomic_DNA"/>
</dbReference>
<proteinExistence type="predicted"/>
<name>U2YPS0_9SPHN</name>
<sequence>MEVIKPRATITGAVAARMLARVYEQAEADGKAVFVSVVDGSGQLMGMLSHENAAPICRQISQDKAYTACVTGRRTALWRDYVLSCPEEERHLMLSQPRYIAAGGGSPIVVDGMVVGGIGVSGASQQDDEDLAELGVKVALGA</sequence>
<keyword evidence="2" id="KW-1185">Reference proteome</keyword>
<dbReference type="InterPro" id="IPR005624">
    <property type="entry name" value="PduO/GlcC-like"/>
</dbReference>
<protein>
    <submittedName>
        <fullName evidence="1">Putative GlcG protein</fullName>
    </submittedName>
</protein>
<dbReference type="SUPFAM" id="SSF143744">
    <property type="entry name" value="GlcG-like"/>
    <property type="match status" value="1"/>
</dbReference>
<dbReference type="PANTHER" id="PTHR34309">
    <property type="entry name" value="SLR1406 PROTEIN"/>
    <property type="match status" value="1"/>
</dbReference>
<evidence type="ECO:0000313" key="1">
    <source>
        <dbReference type="EMBL" id="GAD50920.1"/>
    </source>
</evidence>
<dbReference type="RefSeq" id="WP_021691738.1">
    <property type="nucleotide sequence ID" value="NZ_BASZ01000013.1"/>
</dbReference>
<dbReference type="Gene3D" id="3.30.450.150">
    <property type="entry name" value="Haem-degrading domain"/>
    <property type="match status" value="1"/>
</dbReference>
<dbReference type="OrthoDB" id="9815788at2"/>
<dbReference type="KEGG" id="ntd:EGO55_19875"/>
<dbReference type="Proteomes" id="UP000016568">
    <property type="component" value="Unassembled WGS sequence"/>
</dbReference>
<gene>
    <name evidence="1" type="primary">glcG</name>
    <name evidence="1" type="ORF">NT2_13_00060</name>
</gene>
<dbReference type="PANTHER" id="PTHR34309:SF1">
    <property type="entry name" value="PROTEIN GLCG"/>
    <property type="match status" value="1"/>
</dbReference>
<dbReference type="InterPro" id="IPR052517">
    <property type="entry name" value="GlcG_carb_metab_protein"/>
</dbReference>